<dbReference type="KEGG" id="mgp:104917142"/>
<organism evidence="4 5">
    <name type="scientific">Meleagris gallopavo</name>
    <name type="common">Wild turkey</name>
    <dbReference type="NCBI Taxonomy" id="9103"/>
    <lineage>
        <taxon>Eukaryota</taxon>
        <taxon>Metazoa</taxon>
        <taxon>Chordata</taxon>
        <taxon>Craniata</taxon>
        <taxon>Vertebrata</taxon>
        <taxon>Euteleostomi</taxon>
        <taxon>Archelosauria</taxon>
        <taxon>Archosauria</taxon>
        <taxon>Dinosauria</taxon>
        <taxon>Saurischia</taxon>
        <taxon>Theropoda</taxon>
        <taxon>Coelurosauria</taxon>
        <taxon>Aves</taxon>
        <taxon>Neognathae</taxon>
        <taxon>Galloanserae</taxon>
        <taxon>Galliformes</taxon>
        <taxon>Phasianidae</taxon>
        <taxon>Meleagridinae</taxon>
        <taxon>Meleagris</taxon>
    </lineage>
</organism>
<proteinExistence type="inferred from homology"/>
<dbReference type="OrthoDB" id="9940031at2759"/>
<dbReference type="Pfam" id="PF12480">
    <property type="entry name" value="GARIL_Rab2_bd"/>
    <property type="match status" value="1"/>
</dbReference>
<sequence length="271" mass="29583">MEVQRAQEAWPAGPLQCLLQEGEFGLLSNTLILESNFFQVSRQGEVLNVSKHAQVVTMGVAETGPAIGVPNVILMAVPADSPAKGLELTRLLPLQCVKLTVYSGLQHCLRLRFPTGRKVYLQLFPGPRARELFLHWAVLVTMLPVPGMPCIHRTPAEEPAPRGEACSVSMTEAKVEAKVKVSAMDLSMDETLTIGETAETDKAPPASSTPEDVPNETSADAMRRRSNEYLDTLATTARKMLSSGWLSVRKWAFWRRGCRGPRPTPTAGAAH</sequence>
<dbReference type="PANTHER" id="PTHR22574">
    <property type="match status" value="1"/>
</dbReference>
<feature type="compositionally biased region" description="Polar residues" evidence="2">
    <location>
        <begin position="206"/>
        <end position="218"/>
    </location>
</feature>
<evidence type="ECO:0000313" key="4">
    <source>
        <dbReference type="Ensembl" id="ENSMGAP00000029285.1"/>
    </source>
</evidence>
<dbReference type="Ensembl" id="ENSMGAT00000027826.1">
    <property type="protein sequence ID" value="ENSMGAP00000029285.1"/>
    <property type="gene ID" value="ENSMGAG00000022247.1"/>
</dbReference>
<keyword evidence="5" id="KW-1185">Reference proteome</keyword>
<dbReference type="RefSeq" id="XP_010726553.1">
    <property type="nucleotide sequence ID" value="XM_010728251.3"/>
</dbReference>
<dbReference type="AlphaFoldDB" id="A0A803YBY8"/>
<dbReference type="GO" id="GO:0005634">
    <property type="term" value="C:nucleus"/>
    <property type="evidence" value="ECO:0007669"/>
    <property type="project" value="TreeGrafter"/>
</dbReference>
<dbReference type="PANTHER" id="PTHR22574:SF12">
    <property type="entry name" value="GOLGI-ASSOCIATED RAB2 INTERACTOR PROTEIN 5B"/>
    <property type="match status" value="1"/>
</dbReference>
<dbReference type="GeneID" id="104917142"/>
<evidence type="ECO:0000256" key="2">
    <source>
        <dbReference type="SAM" id="MobiDB-lite"/>
    </source>
</evidence>
<gene>
    <name evidence="4" type="primary">LOC104917142</name>
</gene>
<name>A0A803YBY8_MELGA</name>
<dbReference type="InParanoid" id="A0A803YBY8"/>
<protein>
    <recommendedName>
        <fullName evidence="3">Golgi associated RAB2 interactor protein-like Rab2B-binding domain-containing protein</fullName>
    </recommendedName>
</protein>
<evidence type="ECO:0000256" key="1">
    <source>
        <dbReference type="ARBA" id="ARBA00038379"/>
    </source>
</evidence>
<dbReference type="Proteomes" id="UP000001645">
    <property type="component" value="Unplaced"/>
</dbReference>
<reference evidence="4" key="1">
    <citation type="journal article" date="2010" name="PLoS Biol.">
        <title>Multi-platform next-generation sequencing of the domestic turkey (Meleagris gallopavo): genome assembly and analysis.</title>
        <authorList>
            <person name="Dalloul R.A."/>
            <person name="Long J.A."/>
            <person name="Zimin A.V."/>
            <person name="Aslam L."/>
            <person name="Beal K."/>
            <person name="Blomberg L.A."/>
            <person name="Bouffard P."/>
            <person name="Burt D.W."/>
            <person name="Crasta O."/>
            <person name="Crooijmans R.P."/>
            <person name="Cooper K."/>
            <person name="Coulombe R.A."/>
            <person name="De S."/>
            <person name="Delany M.E."/>
            <person name="Dodgson J.B."/>
            <person name="Dong J.J."/>
            <person name="Evans C."/>
            <person name="Frederickson K.M."/>
            <person name="Flicek P."/>
            <person name="Florea L."/>
            <person name="Folkerts O."/>
            <person name="Groenen M.A."/>
            <person name="Harkins T.T."/>
            <person name="Herrero J."/>
            <person name="Hoffmann S."/>
            <person name="Megens H.J."/>
            <person name="Jiang A."/>
            <person name="de Jong P."/>
            <person name="Kaiser P."/>
            <person name="Kim H."/>
            <person name="Kim K.W."/>
            <person name="Kim S."/>
            <person name="Langenberger D."/>
            <person name="Lee M.K."/>
            <person name="Lee T."/>
            <person name="Mane S."/>
            <person name="Marcais G."/>
            <person name="Marz M."/>
            <person name="McElroy A.P."/>
            <person name="Modise T."/>
            <person name="Nefedov M."/>
            <person name="Notredame C."/>
            <person name="Paton I.R."/>
            <person name="Payne W.S."/>
            <person name="Pertea G."/>
            <person name="Prickett D."/>
            <person name="Puiu D."/>
            <person name="Qioa D."/>
            <person name="Raineri E."/>
            <person name="Ruffier M."/>
            <person name="Salzberg S.L."/>
            <person name="Schatz M.C."/>
            <person name="Scheuring C."/>
            <person name="Schmidt C.J."/>
            <person name="Schroeder S."/>
            <person name="Searle S.M."/>
            <person name="Smith E.J."/>
            <person name="Smith J."/>
            <person name="Sonstegard T.S."/>
            <person name="Stadler P.F."/>
            <person name="Tafer H."/>
            <person name="Tu Z.J."/>
            <person name="Van Tassell C.P."/>
            <person name="Vilella A.J."/>
            <person name="Williams K.P."/>
            <person name="Yorke J.A."/>
            <person name="Zhang L."/>
            <person name="Zhang H.B."/>
            <person name="Zhang X."/>
            <person name="Zhang Y."/>
            <person name="Reed K.M."/>
        </authorList>
    </citation>
    <scope>NUCLEOTIDE SEQUENCE [LARGE SCALE GENOMIC DNA]</scope>
</reference>
<evidence type="ECO:0000259" key="3">
    <source>
        <dbReference type="Pfam" id="PF12480"/>
    </source>
</evidence>
<dbReference type="InterPro" id="IPR022168">
    <property type="entry name" value="GARIL-like_Rab2B-bd"/>
</dbReference>
<dbReference type="GeneTree" id="ENSGT00940000163320"/>
<evidence type="ECO:0000313" key="5">
    <source>
        <dbReference type="Proteomes" id="UP000001645"/>
    </source>
</evidence>
<reference evidence="4" key="2">
    <citation type="submission" date="2025-08" db="UniProtKB">
        <authorList>
            <consortium name="Ensembl"/>
        </authorList>
    </citation>
    <scope>IDENTIFICATION</scope>
</reference>
<accession>A0A803YBY8</accession>
<reference evidence="4" key="3">
    <citation type="submission" date="2025-09" db="UniProtKB">
        <authorList>
            <consortium name="Ensembl"/>
        </authorList>
    </citation>
    <scope>IDENTIFICATION</scope>
</reference>
<feature type="domain" description="Golgi associated RAB2 interactor protein-like Rab2B-binding" evidence="3">
    <location>
        <begin position="86"/>
        <end position="144"/>
    </location>
</feature>
<feature type="region of interest" description="Disordered" evidence="2">
    <location>
        <begin position="195"/>
        <end position="224"/>
    </location>
</feature>
<comment type="similarity">
    <text evidence="1">Belongs to the GARIN family.</text>
</comment>